<keyword evidence="4 6" id="KW-0472">Membrane</keyword>
<feature type="transmembrane region" description="Helical" evidence="6">
    <location>
        <begin position="454"/>
        <end position="477"/>
    </location>
</feature>
<dbReference type="Pfam" id="PF07690">
    <property type="entry name" value="MFS_1"/>
    <property type="match status" value="1"/>
</dbReference>
<dbReference type="PANTHER" id="PTHR42718">
    <property type="entry name" value="MAJOR FACILITATOR SUPERFAMILY MULTIDRUG TRANSPORTER MFSC"/>
    <property type="match status" value="1"/>
</dbReference>
<dbReference type="OrthoDB" id="2428527at2759"/>
<evidence type="ECO:0000256" key="1">
    <source>
        <dbReference type="ARBA" id="ARBA00004141"/>
    </source>
</evidence>
<feature type="transmembrane region" description="Helical" evidence="6">
    <location>
        <begin position="168"/>
        <end position="190"/>
    </location>
</feature>
<dbReference type="HOGENOM" id="CLU_000960_27_4_1"/>
<dbReference type="Gene3D" id="1.20.1720.10">
    <property type="entry name" value="Multidrug resistance protein D"/>
    <property type="match status" value="1"/>
</dbReference>
<evidence type="ECO:0000256" key="4">
    <source>
        <dbReference type="ARBA" id="ARBA00023136"/>
    </source>
</evidence>
<feature type="domain" description="Major facilitator superfamily (MFS) profile" evidence="7">
    <location>
        <begin position="40"/>
        <end position="533"/>
    </location>
</feature>
<evidence type="ECO:0000256" key="5">
    <source>
        <dbReference type="SAM" id="MobiDB-lite"/>
    </source>
</evidence>
<evidence type="ECO:0000256" key="2">
    <source>
        <dbReference type="ARBA" id="ARBA00022692"/>
    </source>
</evidence>
<keyword evidence="9" id="KW-1185">Reference proteome</keyword>
<feature type="transmembrane region" description="Helical" evidence="6">
    <location>
        <begin position="40"/>
        <end position="66"/>
    </location>
</feature>
<keyword evidence="2 6" id="KW-0812">Transmembrane</keyword>
<feature type="transmembrane region" description="Helical" evidence="6">
    <location>
        <begin position="302"/>
        <end position="324"/>
    </location>
</feature>
<dbReference type="AlphaFoldDB" id="M3B685"/>
<organism evidence="8 9">
    <name type="scientific">Sphaerulina musiva (strain SO2202)</name>
    <name type="common">Poplar stem canker fungus</name>
    <name type="synonym">Septoria musiva</name>
    <dbReference type="NCBI Taxonomy" id="692275"/>
    <lineage>
        <taxon>Eukaryota</taxon>
        <taxon>Fungi</taxon>
        <taxon>Dikarya</taxon>
        <taxon>Ascomycota</taxon>
        <taxon>Pezizomycotina</taxon>
        <taxon>Dothideomycetes</taxon>
        <taxon>Dothideomycetidae</taxon>
        <taxon>Mycosphaerellales</taxon>
        <taxon>Mycosphaerellaceae</taxon>
        <taxon>Sphaerulina</taxon>
    </lineage>
</organism>
<evidence type="ECO:0000256" key="6">
    <source>
        <dbReference type="SAM" id="Phobius"/>
    </source>
</evidence>
<dbReference type="InterPro" id="IPR011701">
    <property type="entry name" value="MFS"/>
</dbReference>
<feature type="transmembrane region" description="Helical" evidence="6">
    <location>
        <begin position="240"/>
        <end position="259"/>
    </location>
</feature>
<sequence length="533" mass="58047">MITTTATTATTATETATATTTTTRTTCLPPNISIYHEITFVLVIILAQFMSFAGLGQAIAPMQYIAQDLQVSHPSSPAWFATAYALTFGTFLLICGRMGDILGHKRIFVFGYSFLASWSAFAGFSAYIHSPAFFNICRAFQGIGAALLVPNALALLERAYPPGWKKNVVIALYSVIAPWGFVLGGLFASLFAEVAWWPWAFWSYALAAWTLSALSILIIPRALAHDVQFSRTRDDDRPGWDLAGSLLGIFGLVLVSVAWNLAPLFGWSTPRVYLLLIIGIISLIAFIWVEARALSPIFPIELKALCSLIVVGLGWGSAGIWTFYSFKFLDDIRHFSALGTTAQFIPLMFAGLLAAGATIFLLRHTSVQFTLFLSMVAFFVGEIMTATQPSKQTYWAQMFLAVLTMPFGMAMSLAAGTLLLSPPPSSSSSSSSSSNITSPDDHHRHHHHHHHQGLASSLVYAMVSYPISICLGIAGTVEVHVNKHQATREATLWGIRCAWWTGVALAGTAVVLSSVIFGKSLLRNGWRAVEQQH</sequence>
<evidence type="ECO:0000256" key="3">
    <source>
        <dbReference type="ARBA" id="ARBA00022989"/>
    </source>
</evidence>
<gene>
    <name evidence="8" type="ORF">SEPMUDRAFT_161528</name>
</gene>
<evidence type="ECO:0000313" key="9">
    <source>
        <dbReference type="Proteomes" id="UP000016931"/>
    </source>
</evidence>
<name>M3B685_SPHMS</name>
<dbReference type="InterPro" id="IPR020846">
    <property type="entry name" value="MFS_dom"/>
</dbReference>
<evidence type="ECO:0000313" key="8">
    <source>
        <dbReference type="EMBL" id="EMF15317.1"/>
    </source>
</evidence>
<evidence type="ECO:0000259" key="7">
    <source>
        <dbReference type="PROSITE" id="PS50850"/>
    </source>
</evidence>
<dbReference type="GeneID" id="27905079"/>
<protein>
    <submittedName>
        <fullName evidence="8">YOR378Wp-like protein</fullName>
    </submittedName>
</protein>
<dbReference type="GO" id="GO:0022857">
    <property type="term" value="F:transmembrane transporter activity"/>
    <property type="evidence" value="ECO:0007669"/>
    <property type="project" value="InterPro"/>
</dbReference>
<dbReference type="GO" id="GO:0016020">
    <property type="term" value="C:membrane"/>
    <property type="evidence" value="ECO:0007669"/>
    <property type="project" value="UniProtKB-SubCell"/>
</dbReference>
<feature type="transmembrane region" description="Helical" evidence="6">
    <location>
        <begin position="369"/>
        <end position="388"/>
    </location>
</feature>
<feature type="transmembrane region" description="Helical" evidence="6">
    <location>
        <begin position="133"/>
        <end position="156"/>
    </location>
</feature>
<feature type="transmembrane region" description="Helical" evidence="6">
    <location>
        <begin position="344"/>
        <end position="362"/>
    </location>
</feature>
<comment type="subcellular location">
    <subcellularLocation>
        <location evidence="1">Membrane</location>
        <topology evidence="1">Multi-pass membrane protein</topology>
    </subcellularLocation>
</comment>
<feature type="transmembrane region" description="Helical" evidence="6">
    <location>
        <begin position="394"/>
        <end position="420"/>
    </location>
</feature>
<dbReference type="InterPro" id="IPR036259">
    <property type="entry name" value="MFS_trans_sf"/>
</dbReference>
<dbReference type="PANTHER" id="PTHR42718:SF1">
    <property type="entry name" value="LOW AFFINITY AMMONIUM TRANSPORTER"/>
    <property type="match status" value="1"/>
</dbReference>
<feature type="transmembrane region" description="Helical" evidence="6">
    <location>
        <begin position="107"/>
        <end position="127"/>
    </location>
</feature>
<dbReference type="RefSeq" id="XP_016763438.1">
    <property type="nucleotide sequence ID" value="XM_016907942.1"/>
</dbReference>
<dbReference type="PROSITE" id="PS50850">
    <property type="entry name" value="MFS"/>
    <property type="match status" value="1"/>
</dbReference>
<dbReference type="Proteomes" id="UP000016931">
    <property type="component" value="Unassembled WGS sequence"/>
</dbReference>
<proteinExistence type="predicted"/>
<dbReference type="EMBL" id="KB456261">
    <property type="protein sequence ID" value="EMF15317.1"/>
    <property type="molecule type" value="Genomic_DNA"/>
</dbReference>
<feature type="transmembrane region" description="Helical" evidence="6">
    <location>
        <begin position="78"/>
        <end position="95"/>
    </location>
</feature>
<feature type="transmembrane region" description="Helical" evidence="6">
    <location>
        <begin position="196"/>
        <end position="219"/>
    </location>
</feature>
<feature type="region of interest" description="Disordered" evidence="5">
    <location>
        <begin position="1"/>
        <end position="20"/>
    </location>
</feature>
<feature type="transmembrane region" description="Helical" evidence="6">
    <location>
        <begin position="271"/>
        <end position="290"/>
    </location>
</feature>
<feature type="region of interest" description="Disordered" evidence="5">
    <location>
        <begin position="424"/>
        <end position="448"/>
    </location>
</feature>
<dbReference type="eggNOG" id="KOG0254">
    <property type="taxonomic scope" value="Eukaryota"/>
</dbReference>
<keyword evidence="3 6" id="KW-1133">Transmembrane helix</keyword>
<dbReference type="OMA" id="EMYSHER"/>
<dbReference type="SUPFAM" id="SSF103473">
    <property type="entry name" value="MFS general substrate transporter"/>
    <property type="match status" value="1"/>
</dbReference>
<reference evidence="8 9" key="1">
    <citation type="journal article" date="2012" name="PLoS Pathog.">
        <title>Diverse lifestyles and strategies of plant pathogenesis encoded in the genomes of eighteen Dothideomycetes fungi.</title>
        <authorList>
            <person name="Ohm R.A."/>
            <person name="Feau N."/>
            <person name="Henrissat B."/>
            <person name="Schoch C.L."/>
            <person name="Horwitz B.A."/>
            <person name="Barry K.W."/>
            <person name="Condon B.J."/>
            <person name="Copeland A.C."/>
            <person name="Dhillon B."/>
            <person name="Glaser F."/>
            <person name="Hesse C.N."/>
            <person name="Kosti I."/>
            <person name="LaButti K."/>
            <person name="Lindquist E.A."/>
            <person name="Lucas S."/>
            <person name="Salamov A.A."/>
            <person name="Bradshaw R.E."/>
            <person name="Ciuffetti L."/>
            <person name="Hamelin R.C."/>
            <person name="Kema G.H.J."/>
            <person name="Lawrence C."/>
            <person name="Scott J.A."/>
            <person name="Spatafora J.W."/>
            <person name="Turgeon B.G."/>
            <person name="de Wit P.J.G.M."/>
            <person name="Zhong S."/>
            <person name="Goodwin S.B."/>
            <person name="Grigoriev I.V."/>
        </authorList>
    </citation>
    <scope>NUCLEOTIDE SEQUENCE [LARGE SCALE GENOMIC DNA]</scope>
    <source>
        <strain evidence="8 9">SO2202</strain>
    </source>
</reference>
<accession>M3B685</accession>
<feature type="transmembrane region" description="Helical" evidence="6">
    <location>
        <begin position="497"/>
        <end position="517"/>
    </location>
</feature>